<evidence type="ECO:0000313" key="3">
    <source>
        <dbReference type="Proteomes" id="UP000624325"/>
    </source>
</evidence>
<dbReference type="Proteomes" id="UP000624325">
    <property type="component" value="Unassembled WGS sequence"/>
</dbReference>
<evidence type="ECO:0000256" key="1">
    <source>
        <dbReference type="SAM" id="MobiDB-lite"/>
    </source>
</evidence>
<dbReference type="Gene3D" id="2.20.28.100">
    <property type="entry name" value="Desulphoferrodoxin, N-terminal domain"/>
    <property type="match status" value="1"/>
</dbReference>
<dbReference type="SUPFAM" id="SSF57802">
    <property type="entry name" value="Rubredoxin-like"/>
    <property type="match status" value="1"/>
</dbReference>
<proteinExistence type="predicted"/>
<gene>
    <name evidence="2" type="ORF">Air01nite_35800</name>
</gene>
<evidence type="ECO:0000313" key="2">
    <source>
        <dbReference type="EMBL" id="GIF57485.1"/>
    </source>
</evidence>
<organism evidence="2 3">
    <name type="scientific">Asanoa iriomotensis</name>
    <dbReference type="NCBI Taxonomy" id="234613"/>
    <lineage>
        <taxon>Bacteria</taxon>
        <taxon>Bacillati</taxon>
        <taxon>Actinomycetota</taxon>
        <taxon>Actinomycetes</taxon>
        <taxon>Micromonosporales</taxon>
        <taxon>Micromonosporaceae</taxon>
        <taxon>Asanoa</taxon>
    </lineage>
</organism>
<dbReference type="EMBL" id="BONC01000023">
    <property type="protein sequence ID" value="GIF57485.1"/>
    <property type="molecule type" value="Genomic_DNA"/>
</dbReference>
<evidence type="ECO:0008006" key="4">
    <source>
        <dbReference type="Google" id="ProtNLM"/>
    </source>
</evidence>
<comment type="caution">
    <text evidence="2">The sequence shown here is derived from an EMBL/GenBank/DDBJ whole genome shotgun (WGS) entry which is preliminary data.</text>
</comment>
<name>A0ABQ4C3Y6_9ACTN</name>
<dbReference type="InterPro" id="IPR038094">
    <property type="entry name" value="Desulfoferrodoxin_N_sf"/>
</dbReference>
<keyword evidence="3" id="KW-1185">Reference proteome</keyword>
<reference evidence="2 3" key="1">
    <citation type="submission" date="2021-01" db="EMBL/GenBank/DDBJ databases">
        <title>Whole genome shotgun sequence of Asanoa iriomotensis NBRC 100142.</title>
        <authorList>
            <person name="Komaki H."/>
            <person name="Tamura T."/>
        </authorList>
    </citation>
    <scope>NUCLEOTIDE SEQUENCE [LARGE SCALE GENOMIC DNA]</scope>
    <source>
        <strain evidence="2 3">NBRC 100142</strain>
    </source>
</reference>
<protein>
    <recommendedName>
        <fullName evidence="4">Desulfoferrodoxin N-terminal domain-containing protein</fullName>
    </recommendedName>
</protein>
<feature type="region of interest" description="Disordered" evidence="1">
    <location>
        <begin position="1"/>
        <end position="20"/>
    </location>
</feature>
<accession>A0ABQ4C3Y6</accession>
<sequence>MRHRGRGGTPTRAGAGLLRGGDVPVDEWSEAGVNLIGKRYECARCAAEVLCTKAGDGSVTCCGEQMQIKVAKPLPASD</sequence>